<accession>A0A0R3UC66</accession>
<organism evidence="4">
    <name type="scientific">Mesocestoides corti</name>
    <name type="common">Flatworm</name>
    <dbReference type="NCBI Taxonomy" id="53468"/>
    <lineage>
        <taxon>Eukaryota</taxon>
        <taxon>Metazoa</taxon>
        <taxon>Spiralia</taxon>
        <taxon>Lophotrochozoa</taxon>
        <taxon>Platyhelminthes</taxon>
        <taxon>Cestoda</taxon>
        <taxon>Eucestoda</taxon>
        <taxon>Cyclophyllidea</taxon>
        <taxon>Mesocestoididae</taxon>
        <taxon>Mesocestoides</taxon>
    </lineage>
</organism>
<name>A0A0R3UC66_MESCO</name>
<feature type="signal peptide" evidence="1">
    <location>
        <begin position="1"/>
        <end position="26"/>
    </location>
</feature>
<dbReference type="Proteomes" id="UP000267029">
    <property type="component" value="Unassembled WGS sequence"/>
</dbReference>
<sequence length="115" mass="12948">MQSLTGLSLSIILLLLLFIQTRVVVGSEVKSQHLEAGHVEGRDVELTDAAKSMMGYDDFVTDEDLHPAGWFPSGVQEPLKTPRAKSRTRKSLSQHHIFPYFHIDPYDGFVFLTFS</sequence>
<reference evidence="4" key="2">
    <citation type="submission" date="2019-11" db="UniProtKB">
        <authorList>
            <consortium name="WormBaseParasite"/>
        </authorList>
    </citation>
    <scope>IDENTIFICATION</scope>
</reference>
<gene>
    <name evidence="2" type="ORF">MCOS_LOCUS4515</name>
</gene>
<dbReference type="AlphaFoldDB" id="A0A0R3UC66"/>
<proteinExistence type="predicted"/>
<evidence type="ECO:0000313" key="2">
    <source>
        <dbReference type="EMBL" id="VDD78512.1"/>
    </source>
</evidence>
<keyword evidence="1" id="KW-0732">Signal</keyword>
<protein>
    <submittedName>
        <fullName evidence="4">Transmembrane protein</fullName>
    </submittedName>
</protein>
<feature type="chain" id="PRO_5043132260" evidence="1">
    <location>
        <begin position="27"/>
        <end position="115"/>
    </location>
</feature>
<dbReference type="WBParaSite" id="MCU_013286-RA">
    <property type="protein sequence ID" value="MCU_013286-RA"/>
    <property type="gene ID" value="MCU_013286"/>
</dbReference>
<evidence type="ECO:0000256" key="1">
    <source>
        <dbReference type="SAM" id="SignalP"/>
    </source>
</evidence>
<dbReference type="EMBL" id="UXSR01001787">
    <property type="protein sequence ID" value="VDD78512.1"/>
    <property type="molecule type" value="Genomic_DNA"/>
</dbReference>
<reference evidence="2 3" key="1">
    <citation type="submission" date="2018-10" db="EMBL/GenBank/DDBJ databases">
        <authorList>
            <consortium name="Pathogen Informatics"/>
        </authorList>
    </citation>
    <scope>NUCLEOTIDE SEQUENCE [LARGE SCALE GENOMIC DNA]</scope>
</reference>
<keyword evidence="3" id="KW-1185">Reference proteome</keyword>
<evidence type="ECO:0000313" key="4">
    <source>
        <dbReference type="WBParaSite" id="MCU_013286-RA"/>
    </source>
</evidence>
<evidence type="ECO:0000313" key="3">
    <source>
        <dbReference type="Proteomes" id="UP000267029"/>
    </source>
</evidence>